<feature type="transmembrane region" description="Helical" evidence="6">
    <location>
        <begin position="75"/>
        <end position="96"/>
    </location>
</feature>
<comment type="subcellular location">
    <subcellularLocation>
        <location evidence="1">Membrane</location>
        <topology evidence="1">Multi-pass membrane protein</topology>
    </subcellularLocation>
</comment>
<accession>A0AA88KDQ9</accession>
<protein>
    <submittedName>
        <fullName evidence="7">Uncharacterized protein</fullName>
    </submittedName>
</protein>
<keyword evidence="4 6" id="KW-0472">Membrane</keyword>
<dbReference type="EMBL" id="PYSW02000075">
    <property type="protein sequence ID" value="KAG2370887.1"/>
    <property type="molecule type" value="Genomic_DNA"/>
</dbReference>
<feature type="transmembrane region" description="Helical" evidence="6">
    <location>
        <begin position="108"/>
        <end position="130"/>
    </location>
</feature>
<evidence type="ECO:0000256" key="6">
    <source>
        <dbReference type="SAM" id="Phobius"/>
    </source>
</evidence>
<evidence type="ECO:0000256" key="3">
    <source>
        <dbReference type="ARBA" id="ARBA00022989"/>
    </source>
</evidence>
<dbReference type="RefSeq" id="XP_044541751.1">
    <property type="nucleotide sequence ID" value="XM_044689674.1"/>
</dbReference>
<evidence type="ECO:0000313" key="7">
    <source>
        <dbReference type="EMBL" id="KAG2370887.1"/>
    </source>
</evidence>
<dbReference type="Pfam" id="PF04061">
    <property type="entry name" value="ORMDL"/>
    <property type="match status" value="1"/>
</dbReference>
<sequence length="217" mass="24924">MRKNLTPLDTLSVKSTSSPQQQQQHGDHFQHPTTTPTLKMPRSESQSFLNIADTSSGEVVSTNFNTQPFSDKAAWFIYILVLFLSYWALFLGCLIYSKAISYLNDSMINATIWTALNCLHSICTLILFHWKKGSPYDLSIHLQDQSKLTFWEQLDNQKQFTPTRKFMFAIPCVLLLLTSWHVGDSLALLFVNFVFTLIVVLAKLPSFHRRRLFGINE</sequence>
<dbReference type="Proteomes" id="UP000816034">
    <property type="component" value="Unassembled WGS sequence"/>
</dbReference>
<dbReference type="GO" id="GO:0005789">
    <property type="term" value="C:endoplasmic reticulum membrane"/>
    <property type="evidence" value="ECO:0007669"/>
    <property type="project" value="InterPro"/>
</dbReference>
<dbReference type="GeneID" id="68106215"/>
<keyword evidence="8" id="KW-1185">Reference proteome</keyword>
<feature type="region of interest" description="Disordered" evidence="5">
    <location>
        <begin position="1"/>
        <end position="41"/>
    </location>
</feature>
<name>A0AA88KDQ9_NAELO</name>
<dbReference type="InterPro" id="IPR007203">
    <property type="entry name" value="ORMDL"/>
</dbReference>
<evidence type="ECO:0000256" key="2">
    <source>
        <dbReference type="ARBA" id="ARBA00022692"/>
    </source>
</evidence>
<comment type="caution">
    <text evidence="7">The sequence shown here is derived from an EMBL/GenBank/DDBJ whole genome shotgun (WGS) entry which is preliminary data.</text>
</comment>
<keyword evidence="3 6" id="KW-1133">Transmembrane helix</keyword>
<evidence type="ECO:0000256" key="4">
    <source>
        <dbReference type="ARBA" id="ARBA00023136"/>
    </source>
</evidence>
<dbReference type="PANTHER" id="PTHR12665">
    <property type="entry name" value="ORMDL PROTEINS"/>
    <property type="match status" value="1"/>
</dbReference>
<keyword evidence="2 6" id="KW-0812">Transmembrane</keyword>
<evidence type="ECO:0000313" key="8">
    <source>
        <dbReference type="Proteomes" id="UP000816034"/>
    </source>
</evidence>
<dbReference type="AlphaFoldDB" id="A0AA88KDQ9"/>
<feature type="compositionally biased region" description="Polar residues" evidence="5">
    <location>
        <begin position="7"/>
        <end position="19"/>
    </location>
</feature>
<feature type="transmembrane region" description="Helical" evidence="6">
    <location>
        <begin position="185"/>
        <end position="204"/>
    </location>
</feature>
<evidence type="ECO:0000256" key="1">
    <source>
        <dbReference type="ARBA" id="ARBA00004141"/>
    </source>
</evidence>
<gene>
    <name evidence="7" type="ORF">C9374_013762</name>
</gene>
<feature type="compositionally biased region" description="Polar residues" evidence="5">
    <location>
        <begin position="31"/>
        <end position="41"/>
    </location>
</feature>
<evidence type="ECO:0000256" key="5">
    <source>
        <dbReference type="SAM" id="MobiDB-lite"/>
    </source>
</evidence>
<reference evidence="7 8" key="1">
    <citation type="journal article" date="2018" name="BMC Genomics">
        <title>The genome of Naegleria lovaniensis, the basis for a comparative approach to unravel pathogenicity factors of the human pathogenic amoeba N. fowleri.</title>
        <authorList>
            <person name="Liechti N."/>
            <person name="Schurch N."/>
            <person name="Bruggmann R."/>
            <person name="Wittwer M."/>
        </authorList>
    </citation>
    <scope>NUCLEOTIDE SEQUENCE [LARGE SCALE GENOMIC DNA]</scope>
    <source>
        <strain evidence="7 8">ATCC 30569</strain>
    </source>
</reference>
<organism evidence="7 8">
    <name type="scientific">Naegleria lovaniensis</name>
    <name type="common">Amoeba</name>
    <dbReference type="NCBI Taxonomy" id="51637"/>
    <lineage>
        <taxon>Eukaryota</taxon>
        <taxon>Discoba</taxon>
        <taxon>Heterolobosea</taxon>
        <taxon>Tetramitia</taxon>
        <taxon>Eutetramitia</taxon>
        <taxon>Vahlkampfiidae</taxon>
        <taxon>Naegleria</taxon>
    </lineage>
</organism>
<proteinExistence type="predicted"/>